<dbReference type="EMBL" id="AHKC01017432">
    <property type="protein sequence ID" value="EKF27736.1"/>
    <property type="molecule type" value="Genomic_DNA"/>
</dbReference>
<dbReference type="PANTHER" id="PTHR45761">
    <property type="entry name" value="EXTENDED SYNAPTOTAGMIN-LIKE PROTEIN 2, ISOFORM C"/>
    <property type="match status" value="1"/>
</dbReference>
<dbReference type="PROSITE" id="PS50004">
    <property type="entry name" value="C2"/>
    <property type="match status" value="4"/>
</dbReference>
<proteinExistence type="predicted"/>
<dbReference type="InterPro" id="IPR051634">
    <property type="entry name" value="Extended_Synaptotagmin"/>
</dbReference>
<dbReference type="InterPro" id="IPR000008">
    <property type="entry name" value="C2_dom"/>
</dbReference>
<feature type="domain" description="C2" evidence="3">
    <location>
        <begin position="360"/>
        <end position="483"/>
    </location>
</feature>
<feature type="region of interest" description="Disordered" evidence="2">
    <location>
        <begin position="91"/>
        <end position="122"/>
    </location>
</feature>
<keyword evidence="5" id="KW-1185">Reference proteome</keyword>
<evidence type="ECO:0000256" key="1">
    <source>
        <dbReference type="SAM" id="Coils"/>
    </source>
</evidence>
<name>K2MZC8_TRYCR</name>
<feature type="compositionally biased region" description="Polar residues" evidence="2">
    <location>
        <begin position="100"/>
        <end position="122"/>
    </location>
</feature>
<evidence type="ECO:0000256" key="2">
    <source>
        <dbReference type="SAM" id="MobiDB-lite"/>
    </source>
</evidence>
<feature type="domain" description="C2" evidence="3">
    <location>
        <begin position="547"/>
        <end position="674"/>
    </location>
</feature>
<feature type="region of interest" description="Disordered" evidence="2">
    <location>
        <begin position="707"/>
        <end position="727"/>
    </location>
</feature>
<evidence type="ECO:0000313" key="5">
    <source>
        <dbReference type="Proteomes" id="UP000007350"/>
    </source>
</evidence>
<keyword evidence="1" id="KW-0175">Coiled coil</keyword>
<dbReference type="PANTHER" id="PTHR45761:SF1">
    <property type="entry name" value="EXTENDED SYNAPTOTAGMIN-LIKE PROTEIN 2, ISOFORM C"/>
    <property type="match status" value="1"/>
</dbReference>
<reference evidence="4 5" key="1">
    <citation type="journal article" date="2012" name="BMC Genomics">
        <title>Comparative genomic analysis of human infective Trypanosoma cruzi lineages with the bat-restricted subspecies T. cruzi marinkellei.</title>
        <authorList>
            <person name="Franzen O."/>
            <person name="Talavera-Lopez C."/>
            <person name="Ochaya S."/>
            <person name="Butler C.E."/>
            <person name="Messenger L.A."/>
            <person name="Lewis M.D."/>
            <person name="Llewellyn M.S."/>
            <person name="Marinkelle C.J."/>
            <person name="Tyler K.M."/>
            <person name="Miles M.A."/>
            <person name="Andersson B."/>
        </authorList>
    </citation>
    <scope>NUCLEOTIDE SEQUENCE [LARGE SCALE GENOMIC DNA]</scope>
    <source>
        <strain evidence="4 5">B7</strain>
    </source>
</reference>
<feature type="region of interest" description="Disordered" evidence="2">
    <location>
        <begin position="1"/>
        <end position="21"/>
    </location>
</feature>
<organism evidence="4 5">
    <name type="scientific">Trypanosoma cruzi marinkellei</name>
    <dbReference type="NCBI Taxonomy" id="85056"/>
    <lineage>
        <taxon>Eukaryota</taxon>
        <taxon>Discoba</taxon>
        <taxon>Euglenozoa</taxon>
        <taxon>Kinetoplastea</taxon>
        <taxon>Metakinetoplastina</taxon>
        <taxon>Trypanosomatida</taxon>
        <taxon>Trypanosomatidae</taxon>
        <taxon>Trypanosoma</taxon>
        <taxon>Schizotrypanum</taxon>
    </lineage>
</organism>
<dbReference type="SUPFAM" id="SSF49562">
    <property type="entry name" value="C2 domain (Calcium/lipid-binding domain, CaLB)"/>
    <property type="match status" value="4"/>
</dbReference>
<dbReference type="CDD" id="cd00030">
    <property type="entry name" value="C2"/>
    <property type="match status" value="4"/>
</dbReference>
<dbReference type="InterPro" id="IPR035892">
    <property type="entry name" value="C2_domain_sf"/>
</dbReference>
<accession>K2MZC8</accession>
<dbReference type="SMART" id="SM00239">
    <property type="entry name" value="C2"/>
    <property type="match status" value="4"/>
</dbReference>
<dbReference type="Gene3D" id="2.60.40.150">
    <property type="entry name" value="C2 domain"/>
    <property type="match status" value="3"/>
</dbReference>
<evidence type="ECO:0000313" key="4">
    <source>
        <dbReference type="EMBL" id="EKF27736.1"/>
    </source>
</evidence>
<feature type="domain" description="C2" evidence="3">
    <location>
        <begin position="730"/>
        <end position="850"/>
    </location>
</feature>
<evidence type="ECO:0000259" key="3">
    <source>
        <dbReference type="PROSITE" id="PS50004"/>
    </source>
</evidence>
<protein>
    <recommendedName>
        <fullName evidence="3">C2 domain-containing protein</fullName>
    </recommendedName>
</protein>
<feature type="compositionally biased region" description="Basic and acidic residues" evidence="2">
    <location>
        <begin position="1"/>
        <end position="11"/>
    </location>
</feature>
<dbReference type="Proteomes" id="UP000007350">
    <property type="component" value="Unassembled WGS sequence"/>
</dbReference>
<dbReference type="OrthoDB" id="67700at2759"/>
<dbReference type="AlphaFoldDB" id="K2MZC8"/>
<comment type="caution">
    <text evidence="4">The sequence shown here is derived from an EMBL/GenBank/DDBJ whole genome shotgun (WGS) entry which is preliminary data.</text>
</comment>
<sequence>MKGEEEEHDATRPPIVLLPPGVYPTAPTVEDAVGDATVRDSAAMEGMNPHEKMEPALMRRFDTHRRLRRAMAAREATLLEITQLILDKSAPERTLKSSEQRNATVVGSHPFSTTAEKSTGAENTTIKFSKALCPNVALDAEMRQDGTEATRSKSIDIEHANERAQLEKLVYDLRRELEAAGHTLRDQTEALKSVGMGMARMGPHRMAKTQREQKKKLLTASESSIEREPGLWREFENISGRVKTLEGLLAAERDRSERAERRCAELQATALRSKAKRTQGDATDVVGAGVVSFSGSSGEKHGALLTIETEGRNRDMKTNEKRLIHTVRDLEDAHRAARRAWGAQEREYRRYIQVLEAAMSRMERRMPVEKPSKATLFNLTLRLVSCERLLNRRNNGAGSIDPFVVVYSPIGERVLETIPREDTECPEFSEVDDVVTLKAARGSSWHIHFEVYSRGTNNVRLFLGQAKVPVGPLLEDVEVGRVRRHSAKLRLRDRETDNELLRQARSLGTIVFDVTATVVSGGVARMDRWRNPSLFQVGRLISPGRDGEEDTNASAEIRRNGGCFAPVTGLKLRIAAAKGILKRGPGVDSSPYVVAYDGCTGNELMRTSPVLRTGEPSWESETQAGVSLSSLGPHGCIIFHVFDYDGDGRNEFLGEARISMHQLDVGKEWHEVKLCPREDEPIAYIREHHERLGKLLLHCTREIRSDSAGGTEKQYGHPQQPHNLSRSSRVLCDDSVSENGNTLLQPVAVQVHVEGCRGLWDRPGSRNIFVRMVAPNSDAYVTTVVPHSPNPSWMKEDGSATMTLHPLDPGVIGFHVMMCDGQPGGKEQSLGYAQLAVRDLFLLGLGKKELQLDVQPHETDSWFRQRSTANLGSIVVSFTTPDVISVNTHREKENSVGKQTTEITGSEMPIQTSAASLPTSSSALKQTEEVLGPTTSSLLIFVKEGQDLLDCDQAMFNVMGVTDPRVLVWVGPDLVFTVPEKRDTVNPVWTQEEAEFILCVQPTQVIRFEVQDVDVSGFDSMGTATIHASEVIDSPGVRRLPVMLDGKQYGTLVVVFSRACEDNCSS</sequence>
<dbReference type="Pfam" id="PF00168">
    <property type="entry name" value="C2"/>
    <property type="match status" value="4"/>
</dbReference>
<feature type="domain" description="C2" evidence="3">
    <location>
        <begin position="916"/>
        <end position="1041"/>
    </location>
</feature>
<feature type="coiled-coil region" evidence="1">
    <location>
        <begin position="242"/>
        <end position="276"/>
    </location>
</feature>
<gene>
    <name evidence="4" type="ORF">MOQ_008529</name>
</gene>